<keyword evidence="4" id="KW-1185">Reference proteome</keyword>
<dbReference type="Gene3D" id="3.40.50.1820">
    <property type="entry name" value="alpha/beta hydrolase"/>
    <property type="match status" value="1"/>
</dbReference>
<protein>
    <submittedName>
        <fullName evidence="3">CocE/NonD family hydrolase</fullName>
    </submittedName>
</protein>
<evidence type="ECO:0000256" key="1">
    <source>
        <dbReference type="ARBA" id="ARBA00022801"/>
    </source>
</evidence>
<organism evidence="3 4">
    <name type="scientific">Chitinophaga pinensis</name>
    <dbReference type="NCBI Taxonomy" id="79329"/>
    <lineage>
        <taxon>Bacteria</taxon>
        <taxon>Pseudomonadati</taxon>
        <taxon>Bacteroidota</taxon>
        <taxon>Chitinophagia</taxon>
        <taxon>Chitinophagales</taxon>
        <taxon>Chitinophagaceae</taxon>
        <taxon>Chitinophaga</taxon>
    </lineage>
</organism>
<accession>A0A5C6LS57</accession>
<dbReference type="InterPro" id="IPR008979">
    <property type="entry name" value="Galactose-bd-like_sf"/>
</dbReference>
<dbReference type="Proteomes" id="UP000318815">
    <property type="component" value="Unassembled WGS sequence"/>
</dbReference>
<dbReference type="Pfam" id="PF02129">
    <property type="entry name" value="Peptidase_S15"/>
    <property type="match status" value="1"/>
</dbReference>
<dbReference type="SUPFAM" id="SSF49785">
    <property type="entry name" value="Galactose-binding domain-like"/>
    <property type="match status" value="1"/>
</dbReference>
<dbReference type="AlphaFoldDB" id="A0A5C6LS57"/>
<dbReference type="SMART" id="SM00939">
    <property type="entry name" value="PepX_C"/>
    <property type="match status" value="1"/>
</dbReference>
<dbReference type="InterPro" id="IPR013736">
    <property type="entry name" value="Xaa-Pro_dipept_C"/>
</dbReference>
<dbReference type="Gene3D" id="2.60.120.260">
    <property type="entry name" value="Galactose-binding domain-like"/>
    <property type="match status" value="1"/>
</dbReference>
<dbReference type="Pfam" id="PF08530">
    <property type="entry name" value="PepX_C"/>
    <property type="match status" value="1"/>
</dbReference>
<evidence type="ECO:0000313" key="4">
    <source>
        <dbReference type="Proteomes" id="UP000318815"/>
    </source>
</evidence>
<dbReference type="InterPro" id="IPR029058">
    <property type="entry name" value="AB_hydrolase_fold"/>
</dbReference>
<keyword evidence="1 3" id="KW-0378">Hydrolase</keyword>
<dbReference type="EMBL" id="VOHS01000009">
    <property type="protein sequence ID" value="TWW00285.1"/>
    <property type="molecule type" value="Genomic_DNA"/>
</dbReference>
<dbReference type="OrthoDB" id="319764at2"/>
<dbReference type="InterPro" id="IPR000383">
    <property type="entry name" value="Xaa-Pro-like_dom"/>
</dbReference>
<dbReference type="NCBIfam" id="TIGR00976">
    <property type="entry name" value="CocE_NonD"/>
    <property type="match status" value="1"/>
</dbReference>
<feature type="domain" description="Xaa-Pro dipeptidyl-peptidase C-terminal" evidence="2">
    <location>
        <begin position="339"/>
        <end position="567"/>
    </location>
</feature>
<evidence type="ECO:0000259" key="2">
    <source>
        <dbReference type="SMART" id="SM00939"/>
    </source>
</evidence>
<reference evidence="3 4" key="1">
    <citation type="submission" date="2019-08" db="EMBL/GenBank/DDBJ databases">
        <title>Whole genome sequencing of chitin degrading bacteria Chitinophaga pinensis YS16.</title>
        <authorList>
            <person name="Singh R.P."/>
            <person name="Manchanda G."/>
            <person name="Maurya I.K."/>
            <person name="Joshi N.K."/>
            <person name="Srivastava A.K."/>
        </authorList>
    </citation>
    <scope>NUCLEOTIDE SEQUENCE [LARGE SCALE GENOMIC DNA]</scope>
    <source>
        <strain evidence="3 4">YS-16</strain>
    </source>
</reference>
<comment type="caution">
    <text evidence="3">The sequence shown here is derived from an EMBL/GenBank/DDBJ whole genome shotgun (WGS) entry which is preliminary data.</text>
</comment>
<dbReference type="GO" id="GO:0008239">
    <property type="term" value="F:dipeptidyl-peptidase activity"/>
    <property type="evidence" value="ECO:0007669"/>
    <property type="project" value="InterPro"/>
</dbReference>
<dbReference type="Gene3D" id="1.10.3020.10">
    <property type="entry name" value="alpha-amino acid ester hydrolase ( Helical cap domain)"/>
    <property type="match status" value="1"/>
</dbReference>
<proteinExistence type="predicted"/>
<dbReference type="SUPFAM" id="SSF53474">
    <property type="entry name" value="alpha/beta-Hydrolases"/>
    <property type="match status" value="1"/>
</dbReference>
<name>A0A5C6LS57_9BACT</name>
<dbReference type="InterPro" id="IPR005674">
    <property type="entry name" value="CocE/Ser_esterase"/>
</dbReference>
<sequence>MPFTQMNTMRLKLALLIVTCLLLHCSLLSAQQKRYVIDSTLEIPLKDGTMLSCMLLYQEGAKLPLPVVLRANCYPSRYDTLRAQYVADSGYAGVFVYNRGKSRSGGSFYPMENDAADNYEAIDWISKQPWCNGKIAMYGGSYLGFAQWATVKNIHPALKTIVPQVAVGPGIDYPNPGGIFLTYMLQWLKYVRNNHYLDDSTFLDEAKWKQLNTDYLLRGKPFSMLDELEGSGMDTIFQRWIRHPGNDEYWQQMTPTQEEFSRINIPVLTTTGYFDDDQRGAIYYYNMHNKYGPAAGVKEHYLFIGPFDHAGGQGGRRRNPIPPYDIDTVAMVDQKQLVLDWFNYTLKGGPKPAFLQDRISVFAMGENKWHFFPSLEKMNRDTITYYLPSRQEETMSTRKRGGKKPLVLSFDAADTVDDTLVVYDGSSSLVSEAVFKKKYLLTLSTPPLDNDMMLNGSITADLWLSSGTPDADLMFSWWEIDKEGKRWPLANTAQRLSLSIDKAKPVYWKENETYHISLQNAAWMCKQIRKGSRIVMTISPAANLYWQKNYGAAKDVSQQTLLDALMHEIRFYPESHISIPVM</sequence>
<evidence type="ECO:0000313" key="3">
    <source>
        <dbReference type="EMBL" id="TWW00285.1"/>
    </source>
</evidence>
<gene>
    <name evidence="3" type="ORF">FEF09_11410</name>
</gene>